<dbReference type="InterPro" id="IPR016140">
    <property type="entry name" value="Bifunc_inhib/LTP/seed_store"/>
</dbReference>
<gene>
    <name evidence="3" type="ORF">JCGZ_25096</name>
</gene>
<protein>
    <recommendedName>
        <fullName evidence="2">Bifunctional inhibitor/plant lipid transfer protein/seed storage helical domain-containing protein</fullName>
    </recommendedName>
</protein>
<dbReference type="SUPFAM" id="SSF47699">
    <property type="entry name" value="Bifunctional inhibitor/lipid-transfer protein/seed storage 2S albumin"/>
    <property type="match status" value="1"/>
</dbReference>
<dbReference type="Gene3D" id="1.10.110.10">
    <property type="entry name" value="Plant lipid-transfer and hydrophobic proteins"/>
    <property type="match status" value="1"/>
</dbReference>
<dbReference type="Proteomes" id="UP000027138">
    <property type="component" value="Unassembled WGS sequence"/>
</dbReference>
<dbReference type="EMBL" id="KK915111">
    <property type="protein sequence ID" value="KDP24532.1"/>
    <property type="molecule type" value="Genomic_DNA"/>
</dbReference>
<dbReference type="CDD" id="cd00010">
    <property type="entry name" value="AAI_LTSS"/>
    <property type="match status" value="1"/>
</dbReference>
<dbReference type="GO" id="GO:0005504">
    <property type="term" value="F:fatty acid binding"/>
    <property type="evidence" value="ECO:0007669"/>
    <property type="project" value="InterPro"/>
</dbReference>
<dbReference type="GO" id="GO:0009627">
    <property type="term" value="P:systemic acquired resistance"/>
    <property type="evidence" value="ECO:0007669"/>
    <property type="project" value="InterPro"/>
</dbReference>
<dbReference type="InterPro" id="IPR036312">
    <property type="entry name" value="Bifun_inhib/LTP/seed_sf"/>
</dbReference>
<evidence type="ECO:0000259" key="2">
    <source>
        <dbReference type="Pfam" id="PF14368"/>
    </source>
</evidence>
<name>A0A067JKV9_JATCU</name>
<accession>A0A067JKV9</accession>
<sequence length="147" mass="15626">MEASVKFLCLLGFVVIVGIVGGVNGAGECGSSVENELGNLRSCGDAIHDQDAPVSESCCLEAKKIVQDTSCLCAIVLSNTAKAAGMIPEVAITIPKRCNIADRPVGHQCGGEVRQKKCSLPIIHFHEVITSILNMKYWEDSSQPLVQ</sequence>
<dbReference type="STRING" id="180498.A0A067JKV9"/>
<evidence type="ECO:0000313" key="3">
    <source>
        <dbReference type="EMBL" id="KDP24532.1"/>
    </source>
</evidence>
<dbReference type="PANTHER" id="PTHR33122:SF4">
    <property type="entry name" value="OS04G0415800 PROTEIN"/>
    <property type="match status" value="1"/>
</dbReference>
<evidence type="ECO:0000256" key="1">
    <source>
        <dbReference type="SAM" id="SignalP"/>
    </source>
</evidence>
<dbReference type="OrthoDB" id="678526at2759"/>
<reference evidence="3 4" key="1">
    <citation type="journal article" date="2014" name="PLoS ONE">
        <title>Global Analysis of Gene Expression Profiles in Physic Nut (Jatropha curcas L.) Seedlings Exposed to Salt Stress.</title>
        <authorList>
            <person name="Zhang L."/>
            <person name="Zhang C."/>
            <person name="Wu P."/>
            <person name="Chen Y."/>
            <person name="Li M."/>
            <person name="Jiang H."/>
            <person name="Wu G."/>
        </authorList>
    </citation>
    <scope>NUCLEOTIDE SEQUENCE [LARGE SCALE GENOMIC DNA]</scope>
    <source>
        <strain evidence="4">cv. GZQX0401</strain>
        <tissue evidence="3">Young leaves</tissue>
    </source>
</reference>
<feature type="signal peptide" evidence="1">
    <location>
        <begin position="1"/>
        <end position="25"/>
    </location>
</feature>
<dbReference type="Pfam" id="PF14368">
    <property type="entry name" value="LTP_2"/>
    <property type="match status" value="1"/>
</dbReference>
<evidence type="ECO:0000313" key="4">
    <source>
        <dbReference type="Proteomes" id="UP000027138"/>
    </source>
</evidence>
<feature type="domain" description="Bifunctional inhibitor/plant lipid transfer protein/seed storage helical" evidence="2">
    <location>
        <begin position="29"/>
        <end position="105"/>
    </location>
</feature>
<dbReference type="PANTHER" id="PTHR33122">
    <property type="entry name" value="LIPID BINDING PROTEIN-RELATED"/>
    <property type="match status" value="1"/>
</dbReference>
<dbReference type="AlphaFoldDB" id="A0A067JKV9"/>
<proteinExistence type="predicted"/>
<dbReference type="InterPro" id="IPR039265">
    <property type="entry name" value="DIR1-like"/>
</dbReference>
<feature type="chain" id="PRO_5001638747" description="Bifunctional inhibitor/plant lipid transfer protein/seed storage helical domain-containing protein" evidence="1">
    <location>
        <begin position="26"/>
        <end position="147"/>
    </location>
</feature>
<keyword evidence="4" id="KW-1185">Reference proteome</keyword>
<organism evidence="3 4">
    <name type="scientific">Jatropha curcas</name>
    <name type="common">Barbados nut</name>
    <dbReference type="NCBI Taxonomy" id="180498"/>
    <lineage>
        <taxon>Eukaryota</taxon>
        <taxon>Viridiplantae</taxon>
        <taxon>Streptophyta</taxon>
        <taxon>Embryophyta</taxon>
        <taxon>Tracheophyta</taxon>
        <taxon>Spermatophyta</taxon>
        <taxon>Magnoliopsida</taxon>
        <taxon>eudicotyledons</taxon>
        <taxon>Gunneridae</taxon>
        <taxon>Pentapetalae</taxon>
        <taxon>rosids</taxon>
        <taxon>fabids</taxon>
        <taxon>Malpighiales</taxon>
        <taxon>Euphorbiaceae</taxon>
        <taxon>Crotonoideae</taxon>
        <taxon>Jatropheae</taxon>
        <taxon>Jatropha</taxon>
    </lineage>
</organism>
<keyword evidence="1" id="KW-0732">Signal</keyword>